<comment type="caution">
    <text evidence="3">The sequence shown here is derived from an EMBL/GenBank/DDBJ whole genome shotgun (WGS) entry which is preliminary data.</text>
</comment>
<evidence type="ECO:0000313" key="3">
    <source>
        <dbReference type="EMBL" id="RVU15271.1"/>
    </source>
</evidence>
<dbReference type="Proteomes" id="UP000283128">
    <property type="component" value="Unassembled WGS sequence"/>
</dbReference>
<gene>
    <name evidence="3" type="ORF">EOT10_39660</name>
</gene>
<protein>
    <submittedName>
        <fullName evidence="3">Uncharacterized protein</fullName>
    </submittedName>
</protein>
<evidence type="ECO:0000259" key="1">
    <source>
        <dbReference type="Pfam" id="PF15646"/>
    </source>
</evidence>
<accession>A0A3S2W6Z1</accession>
<feature type="domain" description="Tox-REase-2" evidence="1">
    <location>
        <begin position="406"/>
        <end position="532"/>
    </location>
</feature>
<dbReference type="EMBL" id="RZYA01000034">
    <property type="protein sequence ID" value="RVU15271.1"/>
    <property type="molecule type" value="Genomic_DNA"/>
</dbReference>
<organism evidence="3 4">
    <name type="scientific">Streptomyces antnestii</name>
    <dbReference type="NCBI Taxonomy" id="2494256"/>
    <lineage>
        <taxon>Bacteria</taxon>
        <taxon>Bacillati</taxon>
        <taxon>Actinomycetota</taxon>
        <taxon>Actinomycetes</taxon>
        <taxon>Kitasatosporales</taxon>
        <taxon>Streptomycetaceae</taxon>
        <taxon>Streptomyces</taxon>
    </lineage>
</organism>
<reference evidence="3 4" key="1">
    <citation type="submission" date="2019-01" db="EMBL/GenBank/DDBJ databases">
        <title>Genome sequences of Streptomyces and Rhizobium isolates collected from root and soil.</title>
        <authorList>
            <person name="Chhettri S."/>
            <person name="Sevigny J.L."/>
            <person name="Sen A."/>
            <person name="Ennis N."/>
            <person name="Tisa L."/>
        </authorList>
    </citation>
    <scope>NUCLEOTIDE SEQUENCE [LARGE SCALE GENOMIC DNA]</scope>
    <source>
        <strain evidence="3 4">San01</strain>
    </source>
</reference>
<dbReference type="Pfam" id="PF25547">
    <property type="entry name" value="WXG100_2"/>
    <property type="match status" value="1"/>
</dbReference>
<name>A0A3S2W6Z1_9ACTN</name>
<evidence type="ECO:0000259" key="2">
    <source>
        <dbReference type="Pfam" id="PF25547"/>
    </source>
</evidence>
<feature type="domain" description="Outer membrane channel protein CpnT-like N-terminal" evidence="2">
    <location>
        <begin position="156"/>
        <end position="254"/>
    </location>
</feature>
<evidence type="ECO:0000313" key="4">
    <source>
        <dbReference type="Proteomes" id="UP000283128"/>
    </source>
</evidence>
<sequence length="540" mass="58882">MGMPADLQLISSGMIKASMMMVKHVMPGMRGATIALFHELSRQKGMAGDDDAGHEFAKVYESAASTTLDKMGFSTLVMSETGRGLMHTAREFMAKESEIASKLLGKQVDLTDNMGDPYEDCEESFLSRGQELEEVIGETSGWDQYAPGGMSDRFRGSPEKLRDVAGSWRAGGKLMLRLLEDAQACAHTADKAHSGEAADSFRKYFAGFVGFASPPDNAQQDEALVANLVAACHQLAKACDRYADHVEDAKLKIQQHKLDLFHVDAPWDSPMFGGNGDDGGLKDAVLNDPWIHRLGDVAHALDTAEKRVKLPRGSDSRPSLPFSPFIPLPVPAPVPLVLASYHGPASGIVPASYSPPDPKIPFAEPVPPVPGTTRLLSAGERKQFESFVNGLEPLGLGSAKNQPASPENAYQLRTAGYPERKIPLLPTSKSPYKAADGMRPADGYMIDSKYVKDEGKDCWRKPETLDNLGDTYNADGKKRWNKEAMFTKKDERELGQYGDAMTANKEIRGLEIVTNDQDAATYWQTLMAQQGIKGTSHYVP</sequence>
<dbReference type="RefSeq" id="WP_127833229.1">
    <property type="nucleotide sequence ID" value="NZ_RZYA01000034.1"/>
</dbReference>
<keyword evidence="4" id="KW-1185">Reference proteome</keyword>
<dbReference type="AlphaFoldDB" id="A0A3S2W6Z1"/>
<proteinExistence type="predicted"/>
<dbReference type="InterPro" id="IPR057746">
    <property type="entry name" value="CpnT-like_N"/>
</dbReference>
<dbReference type="Pfam" id="PF15646">
    <property type="entry name" value="Tox-REase-2"/>
    <property type="match status" value="1"/>
</dbReference>
<dbReference type="OrthoDB" id="4230357at2"/>
<dbReference type="InterPro" id="IPR028906">
    <property type="entry name" value="Tox-REase-2_dom"/>
</dbReference>